<accession>A0A2K2U2T5</accession>
<feature type="domain" description="HPt" evidence="1">
    <location>
        <begin position="47"/>
        <end position="116"/>
    </location>
</feature>
<dbReference type="AlphaFoldDB" id="A0A2K2U2T5"/>
<gene>
    <name evidence="2" type="ORF">C2L80_10865</name>
</gene>
<dbReference type="RefSeq" id="WP_103263197.1">
    <property type="nucleotide sequence ID" value="NZ_PPEL01000078.1"/>
</dbReference>
<dbReference type="SUPFAM" id="SSF47226">
    <property type="entry name" value="Histidine-containing phosphotransfer domain, HPT domain"/>
    <property type="match status" value="1"/>
</dbReference>
<evidence type="ECO:0000259" key="1">
    <source>
        <dbReference type="Pfam" id="PF01627"/>
    </source>
</evidence>
<keyword evidence="3" id="KW-1185">Reference proteome</keyword>
<keyword evidence="2" id="KW-0808">Transferase</keyword>
<protein>
    <submittedName>
        <fullName evidence="2">Histidine kinase</fullName>
    </submittedName>
</protein>
<evidence type="ECO:0000313" key="3">
    <source>
        <dbReference type="Proteomes" id="UP000236488"/>
    </source>
</evidence>
<proteinExistence type="predicted"/>
<name>A0A2K2U2T5_9ACTN</name>
<dbReference type="InterPro" id="IPR008207">
    <property type="entry name" value="Sig_transdc_His_kin_Hpt_dom"/>
</dbReference>
<dbReference type="Pfam" id="PF01627">
    <property type="entry name" value="Hpt"/>
    <property type="match status" value="1"/>
</dbReference>
<dbReference type="InterPro" id="IPR036641">
    <property type="entry name" value="HPT_dom_sf"/>
</dbReference>
<dbReference type="GO" id="GO:0000160">
    <property type="term" value="P:phosphorelay signal transduction system"/>
    <property type="evidence" value="ECO:0007669"/>
    <property type="project" value="InterPro"/>
</dbReference>
<evidence type="ECO:0000313" key="2">
    <source>
        <dbReference type="EMBL" id="PNV64646.1"/>
    </source>
</evidence>
<dbReference type="Gene3D" id="1.20.120.160">
    <property type="entry name" value="HPT domain"/>
    <property type="match status" value="1"/>
</dbReference>
<dbReference type="GO" id="GO:0016301">
    <property type="term" value="F:kinase activity"/>
    <property type="evidence" value="ECO:0007669"/>
    <property type="project" value="UniProtKB-KW"/>
</dbReference>
<sequence length="125" mass="13484">MDNGRDGAPLEQRLCARGVDYHDAMRRFDGNEALYRRLAGKFADDPHFPALERALAADDTETALREAHSLKGVAGNLSFRALYAHACAITDALRAGDADAARARMPQARAAYDDALSAARELAPA</sequence>
<dbReference type="EMBL" id="PPEL01000078">
    <property type="protein sequence ID" value="PNV64646.1"/>
    <property type="molecule type" value="Genomic_DNA"/>
</dbReference>
<comment type="caution">
    <text evidence="2">The sequence shown here is derived from an EMBL/GenBank/DDBJ whole genome shotgun (WGS) entry which is preliminary data.</text>
</comment>
<keyword evidence="2" id="KW-0418">Kinase</keyword>
<dbReference type="Proteomes" id="UP000236488">
    <property type="component" value="Unassembled WGS sequence"/>
</dbReference>
<organism evidence="2 3">
    <name type="scientific">Rubneribacter badeniensis</name>
    <dbReference type="NCBI Taxonomy" id="2070688"/>
    <lineage>
        <taxon>Bacteria</taxon>
        <taxon>Bacillati</taxon>
        <taxon>Actinomycetota</taxon>
        <taxon>Coriobacteriia</taxon>
        <taxon>Eggerthellales</taxon>
        <taxon>Eggerthellaceae</taxon>
        <taxon>Rubneribacter</taxon>
    </lineage>
</organism>
<reference evidence="2 3" key="1">
    <citation type="journal article" date="2018" name="Int. J. Syst. Evol. Microbiol.">
        <title>Rubneribacter badeniensis gen. nov., sp. nov. and Enteroscipio rubneri gen. nov., sp. nov., new members of the Eggerthellaceae isolated from human faeces.</title>
        <authorList>
            <person name="Danylec N."/>
            <person name="Gobl A."/>
            <person name="Stoll D.A."/>
            <person name="Hetzer B."/>
            <person name="Kulling S.E."/>
            <person name="Huch M."/>
        </authorList>
    </citation>
    <scope>NUCLEOTIDE SEQUENCE [LARGE SCALE GENOMIC DNA]</scope>
    <source>
        <strain evidence="2 3">ResAG-85</strain>
    </source>
</reference>